<dbReference type="InterPro" id="IPR009056">
    <property type="entry name" value="Cyt_c-like_dom"/>
</dbReference>
<dbReference type="PANTHER" id="PTHR33751:SF13">
    <property type="entry name" value="CYTOCHROME BC1 COMPLEX CYTOCHROME C SUBUNIT"/>
    <property type="match status" value="1"/>
</dbReference>
<dbReference type="Proteomes" id="UP000058446">
    <property type="component" value="Chromosome"/>
</dbReference>
<keyword evidence="8" id="KW-0812">Transmembrane</keyword>
<evidence type="ECO:0000256" key="9">
    <source>
        <dbReference type="ARBA" id="ARBA00022723"/>
    </source>
</evidence>
<evidence type="ECO:0000256" key="18">
    <source>
        <dbReference type="PIRSR" id="PIRSR000007-50"/>
    </source>
</evidence>
<dbReference type="PANTHER" id="PTHR33751">
    <property type="entry name" value="CBB3-TYPE CYTOCHROME C OXIDASE SUBUNIT FIXP"/>
    <property type="match status" value="1"/>
</dbReference>
<feature type="binding site" description="covalent" evidence="18">
    <location>
        <position position="78"/>
    </location>
    <ligand>
        <name>heme c</name>
        <dbReference type="ChEBI" id="CHEBI:61717"/>
        <label>1</label>
    </ligand>
</feature>
<dbReference type="KEGG" id="clw:CLAC_08015"/>
<proteinExistence type="predicted"/>
<keyword evidence="23" id="KW-1185">Reference proteome</keyword>
<keyword evidence="9 17" id="KW-0479">Metal-binding</keyword>
<evidence type="ECO:0000313" key="22">
    <source>
        <dbReference type="EMBL" id="ALA67669.1"/>
    </source>
</evidence>
<dbReference type="GO" id="GO:0005886">
    <property type="term" value="C:plasma membrane"/>
    <property type="evidence" value="ECO:0007669"/>
    <property type="project" value="UniProtKB-SubCell"/>
</dbReference>
<accession>A0A0K2H0W1</accession>
<evidence type="ECO:0000256" key="19">
    <source>
        <dbReference type="PIRSR" id="PIRSR000007-51"/>
    </source>
</evidence>
<evidence type="ECO:0000313" key="23">
    <source>
        <dbReference type="Proteomes" id="UP000058446"/>
    </source>
</evidence>
<feature type="region of interest" description="Disordered" evidence="20">
    <location>
        <begin position="1"/>
        <end position="28"/>
    </location>
</feature>
<evidence type="ECO:0000256" key="7">
    <source>
        <dbReference type="ARBA" id="ARBA00022660"/>
    </source>
</evidence>
<keyword evidence="14 17" id="KW-0408">Iron</keyword>
<feature type="binding site" description="axial binding residue" evidence="19">
    <location>
        <position position="82"/>
    </location>
    <ligand>
        <name>heme c</name>
        <dbReference type="ChEBI" id="CHEBI:61717"/>
        <label>1</label>
    </ligand>
    <ligandPart>
        <name>Fe</name>
        <dbReference type="ChEBI" id="CHEBI:18248"/>
    </ligandPart>
</feature>
<evidence type="ECO:0000256" key="8">
    <source>
        <dbReference type="ARBA" id="ARBA00022692"/>
    </source>
</evidence>
<dbReference type="SUPFAM" id="SSF46626">
    <property type="entry name" value="Cytochrome c"/>
    <property type="match status" value="2"/>
</dbReference>
<comment type="subcellular location">
    <subcellularLocation>
        <location evidence="1 17">Cell membrane</location>
        <topology evidence="1 17">Multi-pass membrane protein</topology>
    </subcellularLocation>
</comment>
<name>A0A0K2H0W1_9CORY</name>
<dbReference type="Pfam" id="PF00034">
    <property type="entry name" value="Cytochrom_C"/>
    <property type="match status" value="1"/>
</dbReference>
<dbReference type="Pfam" id="PF13442">
    <property type="entry name" value="Cytochrome_CBB3"/>
    <property type="match status" value="1"/>
</dbReference>
<feature type="binding site" description="covalent" evidence="18">
    <location>
        <position position="81"/>
    </location>
    <ligand>
        <name>heme c</name>
        <dbReference type="ChEBI" id="CHEBI:61717"/>
        <label>1</label>
    </ligand>
</feature>
<dbReference type="PATRIC" id="fig|1408189.4.peg.1607"/>
<keyword evidence="5 17" id="KW-1003">Cell membrane</keyword>
<evidence type="ECO:0000256" key="1">
    <source>
        <dbReference type="ARBA" id="ARBA00004651"/>
    </source>
</evidence>
<keyword evidence="12 17" id="KW-0249">Electron transport</keyword>
<reference evidence="22 23" key="1">
    <citation type="submission" date="2013-10" db="EMBL/GenBank/DDBJ databases">
        <title>Complete genome sequence of Corynebacterium lactis DSM 45799(T), isolated from raw cow milk.</title>
        <authorList>
            <person name="Ruckert C."/>
            <person name="Albersmeier A."/>
            <person name="Lipski A."/>
            <person name="Kalinowski J."/>
        </authorList>
    </citation>
    <scope>NUCLEOTIDE SEQUENCE [LARGE SCALE GENOMIC DNA]</scope>
    <source>
        <strain evidence="22 23">RW2-5</strain>
    </source>
</reference>
<feature type="compositionally biased region" description="Basic residues" evidence="20">
    <location>
        <begin position="18"/>
        <end position="28"/>
    </location>
</feature>
<evidence type="ECO:0000256" key="14">
    <source>
        <dbReference type="ARBA" id="ARBA00023004"/>
    </source>
</evidence>
<dbReference type="STRING" id="1408189.CLAC_08015"/>
<dbReference type="GO" id="GO:0008121">
    <property type="term" value="F:quinol-cytochrome-c reductase activity"/>
    <property type="evidence" value="ECO:0007669"/>
    <property type="project" value="UniProtKB-UniRule"/>
</dbReference>
<dbReference type="GO" id="GO:0020037">
    <property type="term" value="F:heme binding"/>
    <property type="evidence" value="ECO:0007669"/>
    <property type="project" value="UniProtKB-UniRule"/>
</dbReference>
<evidence type="ECO:0000256" key="12">
    <source>
        <dbReference type="ARBA" id="ARBA00022982"/>
    </source>
</evidence>
<feature type="domain" description="Cytochrome c" evidence="21">
    <location>
        <begin position="65"/>
        <end position="145"/>
    </location>
</feature>
<protein>
    <recommendedName>
        <fullName evidence="3 17">Cytochrome bc1 complex cytochrome c subunit</fullName>
        <ecNumber evidence="2 17">7.1.1.8</ecNumber>
    </recommendedName>
</protein>
<dbReference type="InterPro" id="IPR009152">
    <property type="entry name" value="bc1_cytC-su"/>
</dbReference>
<comment type="catalytic activity">
    <reaction evidence="16 17">
        <text>a quinol + 2 Fe(III)-[cytochrome c](out) = a quinone + 2 Fe(II)-[cytochrome c](out) + 2 H(+)(out)</text>
        <dbReference type="Rhea" id="RHEA:11484"/>
        <dbReference type="Rhea" id="RHEA-COMP:10350"/>
        <dbReference type="Rhea" id="RHEA-COMP:14399"/>
        <dbReference type="ChEBI" id="CHEBI:15378"/>
        <dbReference type="ChEBI" id="CHEBI:24646"/>
        <dbReference type="ChEBI" id="CHEBI:29033"/>
        <dbReference type="ChEBI" id="CHEBI:29034"/>
        <dbReference type="ChEBI" id="CHEBI:132124"/>
        <dbReference type="EC" id="7.1.1.8"/>
    </reaction>
</comment>
<feature type="binding site" description="covalent" evidence="18">
    <location>
        <position position="190"/>
    </location>
    <ligand>
        <name>heme c</name>
        <dbReference type="ChEBI" id="CHEBI:61717"/>
        <label>2</label>
    </ligand>
</feature>
<evidence type="ECO:0000256" key="2">
    <source>
        <dbReference type="ARBA" id="ARBA00012951"/>
    </source>
</evidence>
<dbReference type="EC" id="7.1.1.8" evidence="2 17"/>
<evidence type="ECO:0000256" key="5">
    <source>
        <dbReference type="ARBA" id="ARBA00022475"/>
    </source>
</evidence>
<feature type="binding site" description="covalent" evidence="18">
    <location>
        <position position="193"/>
    </location>
    <ligand>
        <name>heme c</name>
        <dbReference type="ChEBI" id="CHEBI:61717"/>
        <label>2</label>
    </ligand>
</feature>
<evidence type="ECO:0000256" key="15">
    <source>
        <dbReference type="ARBA" id="ARBA00023136"/>
    </source>
</evidence>
<sequence>MENTISETKGTKPLVAARKSKGRRKMRRTASGIMAMAIALTGAGFLANALTPDAQTATAQQDEAAMIQQGKELYDVACITCHGANLQGVKDRGKSLIGVGEGSVYFQVHSGRMPMLRNEAQAARKTPRYSEEQILAIAAYVQSNGGGAGIVKDADGSIAMDSLRGKNAGSNGEIDPADVARGSELFRLNCASCHNFTGRGGALSGGKYAPVLDPANEQEIYQAMLTGPQNMPKFSDRQLSADEKKDIIAYIKNAKETPTQGGWGLGGIGPVTEGMAMWIVGIVALVAAALWIGSRR</sequence>
<keyword evidence="15" id="KW-0472">Membrane</keyword>
<gene>
    <name evidence="22" type="ORF">CLAC_08015</name>
</gene>
<dbReference type="EMBL" id="CP006841">
    <property type="protein sequence ID" value="ALA67669.1"/>
    <property type="molecule type" value="Genomic_DNA"/>
</dbReference>
<evidence type="ECO:0000256" key="10">
    <source>
        <dbReference type="ARBA" id="ARBA00022737"/>
    </source>
</evidence>
<keyword evidence="10" id="KW-0677">Repeat</keyword>
<dbReference type="RefSeq" id="WP_053412436.1">
    <property type="nucleotide sequence ID" value="NZ_CP006841.1"/>
</dbReference>
<evidence type="ECO:0000256" key="13">
    <source>
        <dbReference type="ARBA" id="ARBA00022989"/>
    </source>
</evidence>
<dbReference type="InterPro" id="IPR036909">
    <property type="entry name" value="Cyt_c-like_dom_sf"/>
</dbReference>
<evidence type="ECO:0000256" key="16">
    <source>
        <dbReference type="ARBA" id="ARBA00029351"/>
    </source>
</evidence>
<keyword evidence="7 17" id="KW-0679">Respiratory chain</keyword>
<evidence type="ECO:0000259" key="21">
    <source>
        <dbReference type="PROSITE" id="PS51007"/>
    </source>
</evidence>
<comment type="subunit">
    <text evidence="17">The cytochrome bc1 complex is composed of a cytochrome b (QcrB), the Rieske iron-sulfur protein (QcrA) and a diheme cytochrome c (QcrC) subunit.</text>
</comment>
<evidence type="ECO:0000256" key="20">
    <source>
        <dbReference type="SAM" id="MobiDB-lite"/>
    </source>
</evidence>
<organism evidence="22 23">
    <name type="scientific">Corynebacterium lactis RW2-5</name>
    <dbReference type="NCBI Taxonomy" id="1408189"/>
    <lineage>
        <taxon>Bacteria</taxon>
        <taxon>Bacillati</taxon>
        <taxon>Actinomycetota</taxon>
        <taxon>Actinomycetes</taxon>
        <taxon>Mycobacteriales</taxon>
        <taxon>Corynebacteriaceae</taxon>
        <taxon>Corynebacterium</taxon>
    </lineage>
</organism>
<evidence type="ECO:0000256" key="11">
    <source>
        <dbReference type="ARBA" id="ARBA00022967"/>
    </source>
</evidence>
<keyword evidence="6 17" id="KW-0349">Heme</keyword>
<feature type="binding site" description="axial binding residue" evidence="19">
    <location>
        <position position="194"/>
    </location>
    <ligand>
        <name>heme c</name>
        <dbReference type="ChEBI" id="CHEBI:61717"/>
        <label>2</label>
    </ligand>
    <ligandPart>
        <name>Fe</name>
        <dbReference type="ChEBI" id="CHEBI:18248"/>
    </ligandPart>
</feature>
<comment type="PTM">
    <text evidence="18">Binds 2 heme c groups covalently per subunit.</text>
</comment>
<keyword evidence="11 17" id="KW-1278">Translocase</keyword>
<dbReference type="PIRSF" id="PIRSF000007">
    <property type="entry name" value="Ubiq_cycred_cyc"/>
    <property type="match status" value="1"/>
</dbReference>
<feature type="domain" description="Cytochrome c" evidence="21">
    <location>
        <begin position="177"/>
        <end position="255"/>
    </location>
</feature>
<keyword evidence="13" id="KW-1133">Transmembrane helix</keyword>
<evidence type="ECO:0000256" key="4">
    <source>
        <dbReference type="ARBA" id="ARBA00022448"/>
    </source>
</evidence>
<dbReference type="GO" id="GO:0005506">
    <property type="term" value="F:iron ion binding"/>
    <property type="evidence" value="ECO:0007669"/>
    <property type="project" value="UniProtKB-UniRule"/>
</dbReference>
<evidence type="ECO:0000256" key="3">
    <source>
        <dbReference type="ARBA" id="ARBA00017819"/>
    </source>
</evidence>
<dbReference type="InterPro" id="IPR050597">
    <property type="entry name" value="Cytochrome_c_Oxidase_Subunit"/>
</dbReference>
<evidence type="ECO:0000256" key="6">
    <source>
        <dbReference type="ARBA" id="ARBA00022617"/>
    </source>
</evidence>
<keyword evidence="4 17" id="KW-0813">Transport</keyword>
<dbReference type="Gene3D" id="1.10.760.10">
    <property type="entry name" value="Cytochrome c-like domain"/>
    <property type="match status" value="2"/>
</dbReference>
<dbReference type="AlphaFoldDB" id="A0A0K2H0W1"/>
<evidence type="ECO:0000256" key="17">
    <source>
        <dbReference type="PIRNR" id="PIRNR000007"/>
    </source>
</evidence>
<dbReference type="PROSITE" id="PS51007">
    <property type="entry name" value="CYTC"/>
    <property type="match status" value="2"/>
</dbReference>
<dbReference type="OrthoDB" id="9811281at2"/>